<feature type="domain" description="SfsA N-terminal OB" evidence="1">
    <location>
        <begin position="15"/>
        <end position="78"/>
    </location>
</feature>
<sequence>MFLPNNRKMHSASFIERKNRFILRCQLTETKEEITVHLQDPGRLKELLIPNNTIYVSYHDEPHRKTKWTAEMIKKPDSDMLISLRSTLPNQLMKHALQKKALSDFKH</sequence>
<dbReference type="Gene3D" id="2.40.50.580">
    <property type="match status" value="1"/>
</dbReference>
<dbReference type="PANTHER" id="PTHR30545:SF2">
    <property type="entry name" value="SUGAR FERMENTATION STIMULATION PROTEIN A"/>
    <property type="match status" value="1"/>
</dbReference>
<dbReference type="PANTHER" id="PTHR30545">
    <property type="entry name" value="SUGAR FERMENTATION STIMULATION PROTEIN A"/>
    <property type="match status" value="1"/>
</dbReference>
<dbReference type="InterPro" id="IPR041465">
    <property type="entry name" value="SfsA_N"/>
</dbReference>
<dbReference type="Proteomes" id="UP001500880">
    <property type="component" value="Unassembled WGS sequence"/>
</dbReference>
<gene>
    <name evidence="2" type="ORF">GCM10008986_01440</name>
</gene>
<evidence type="ECO:0000313" key="3">
    <source>
        <dbReference type="Proteomes" id="UP001500880"/>
    </source>
</evidence>
<dbReference type="RefSeq" id="WP_343836426.1">
    <property type="nucleotide sequence ID" value="NZ_BAAADO010000001.1"/>
</dbReference>
<keyword evidence="3" id="KW-1185">Reference proteome</keyword>
<protein>
    <recommendedName>
        <fullName evidence="1">SfsA N-terminal OB domain-containing protein</fullName>
    </recommendedName>
</protein>
<evidence type="ECO:0000259" key="1">
    <source>
        <dbReference type="Pfam" id="PF17746"/>
    </source>
</evidence>
<reference evidence="3" key="1">
    <citation type="journal article" date="2019" name="Int. J. Syst. Evol. Microbiol.">
        <title>The Global Catalogue of Microorganisms (GCM) 10K type strain sequencing project: providing services to taxonomists for standard genome sequencing and annotation.</title>
        <authorList>
            <consortium name="The Broad Institute Genomics Platform"/>
            <consortium name="The Broad Institute Genome Sequencing Center for Infectious Disease"/>
            <person name="Wu L."/>
            <person name="Ma J."/>
        </authorList>
    </citation>
    <scope>NUCLEOTIDE SEQUENCE [LARGE SCALE GENOMIC DNA]</scope>
    <source>
        <strain evidence="3">JCM 12389</strain>
    </source>
</reference>
<dbReference type="InterPro" id="IPR005224">
    <property type="entry name" value="SfsA"/>
</dbReference>
<evidence type="ECO:0000313" key="2">
    <source>
        <dbReference type="EMBL" id="GAA0480592.1"/>
    </source>
</evidence>
<organism evidence="2 3">
    <name type="scientific">Salinibacillus aidingensis</name>
    <dbReference type="NCBI Taxonomy" id="237684"/>
    <lineage>
        <taxon>Bacteria</taxon>
        <taxon>Bacillati</taxon>
        <taxon>Bacillota</taxon>
        <taxon>Bacilli</taxon>
        <taxon>Bacillales</taxon>
        <taxon>Bacillaceae</taxon>
        <taxon>Salinibacillus</taxon>
    </lineage>
</organism>
<dbReference type="Pfam" id="PF17746">
    <property type="entry name" value="SfsA_N"/>
    <property type="match status" value="1"/>
</dbReference>
<comment type="caution">
    <text evidence="2">The sequence shown here is derived from an EMBL/GenBank/DDBJ whole genome shotgun (WGS) entry which is preliminary data.</text>
</comment>
<dbReference type="EMBL" id="BAAADO010000001">
    <property type="protein sequence ID" value="GAA0480592.1"/>
    <property type="molecule type" value="Genomic_DNA"/>
</dbReference>
<name>A0ABP3KIH5_9BACI</name>
<proteinExistence type="predicted"/>
<accession>A0ABP3KIH5</accession>